<name>A0A5A7MMI1_9PROT</name>
<dbReference type="Proteomes" id="UP000322084">
    <property type="component" value="Unassembled WGS sequence"/>
</dbReference>
<evidence type="ECO:0000313" key="1">
    <source>
        <dbReference type="EMBL" id="GEQ97181.1"/>
    </source>
</evidence>
<comment type="caution">
    <text evidence="1">The sequence shown here is derived from an EMBL/GenBank/DDBJ whole genome shotgun (WGS) entry which is preliminary data.</text>
</comment>
<protein>
    <submittedName>
        <fullName evidence="1">Uncharacterized protein</fullName>
    </submittedName>
</protein>
<proteinExistence type="predicted"/>
<evidence type="ECO:0000313" key="2">
    <source>
        <dbReference type="Proteomes" id="UP000322084"/>
    </source>
</evidence>
<accession>A0A5A7MMI1</accession>
<reference evidence="1 2" key="1">
    <citation type="submission" date="2019-09" db="EMBL/GenBank/DDBJ databases">
        <title>NBRP : Genome information of microbial organism related human and environment.</title>
        <authorList>
            <person name="Hattori M."/>
            <person name="Oshima K."/>
            <person name="Inaba H."/>
            <person name="Suda W."/>
            <person name="Sakamoto M."/>
            <person name="Iino T."/>
            <person name="Kitahara M."/>
            <person name="Oshida Y."/>
            <person name="Iida T."/>
            <person name="Kudo T."/>
            <person name="Itoh T."/>
            <person name="Ohkuma M."/>
        </authorList>
    </citation>
    <scope>NUCLEOTIDE SEQUENCE [LARGE SCALE GENOMIC DNA]</scope>
    <source>
        <strain evidence="1 2">Hi-2</strain>
    </source>
</reference>
<gene>
    <name evidence="1" type="ORF">JCM17844_08180</name>
</gene>
<organism evidence="1 2">
    <name type="scientific">Iodidimonas gelatinilytica</name>
    <dbReference type="NCBI Taxonomy" id="1236966"/>
    <lineage>
        <taxon>Bacteria</taxon>
        <taxon>Pseudomonadati</taxon>
        <taxon>Pseudomonadota</taxon>
        <taxon>Alphaproteobacteria</taxon>
        <taxon>Iodidimonadales</taxon>
        <taxon>Iodidimonadaceae</taxon>
        <taxon>Iodidimonas</taxon>
    </lineage>
</organism>
<dbReference type="EMBL" id="BKCL01000002">
    <property type="protein sequence ID" value="GEQ97181.1"/>
    <property type="molecule type" value="Genomic_DNA"/>
</dbReference>
<sequence>MAAQHKHVTMQYADTLAAELLRHLGYEAAQRTCCENHWDGVLEALKRQSEHKTASR</sequence>
<dbReference type="AlphaFoldDB" id="A0A5A7MMI1"/>